<organism evidence="3">
    <name type="scientific">Borrelia coriaceae ATCC 43381</name>
    <dbReference type="NCBI Taxonomy" id="1408429"/>
    <lineage>
        <taxon>Bacteria</taxon>
        <taxon>Pseudomonadati</taxon>
        <taxon>Spirochaetota</taxon>
        <taxon>Spirochaetia</taxon>
        <taxon>Spirochaetales</taxon>
        <taxon>Borreliaceae</taxon>
        <taxon>Borrelia</taxon>
    </lineage>
</organism>
<evidence type="ECO:0000313" key="3">
    <source>
        <dbReference type="EMBL" id="AHH11862.1"/>
    </source>
</evidence>
<protein>
    <submittedName>
        <fullName evidence="3">Uncharacterized protein</fullName>
    </submittedName>
</protein>
<geneLocation type="plasmid" evidence="3">
    <name>unnamed</name>
</geneLocation>
<accession>W5SYH1</accession>
<dbReference type="RefSeq" id="WP_025409019.1">
    <property type="nucleotide sequence ID" value="NZ_CP005783.1"/>
</dbReference>
<keyword evidence="3" id="KW-0614">Plasmid</keyword>
<evidence type="ECO:0000256" key="2">
    <source>
        <dbReference type="SAM" id="MobiDB-lite"/>
    </source>
</evidence>
<reference evidence="3" key="1">
    <citation type="submission" date="2013-04" db="EMBL/GenBank/DDBJ databases">
        <title>Comparative Genomics of Relapsing Fever Spirochetes.</title>
        <authorList>
            <person name="Schwan T.G."/>
            <person name="Raffel S.J."/>
            <person name="Porcella S.F."/>
            <person name="Martens C.A."/>
            <person name="Bruno D.P."/>
            <person name="Ricklefs S.M."/>
            <person name="Barbian K.B."/>
        </authorList>
    </citation>
    <scope>NUCLEOTIDE SEQUENCE</scope>
    <source>
        <strain evidence="3">Co53</strain>
        <plasmid evidence="3">unnamed</plasmid>
    </source>
</reference>
<dbReference type="AlphaFoldDB" id="W5SYH1"/>
<name>W5SYH1_9SPIR</name>
<dbReference type="Pfam" id="PF07094">
    <property type="entry name" value="DUF1357"/>
    <property type="match status" value="1"/>
</dbReference>
<feature type="region of interest" description="Disordered" evidence="2">
    <location>
        <begin position="1"/>
        <end position="30"/>
    </location>
</feature>
<dbReference type="InterPro" id="IPR009791">
    <property type="entry name" value="DUF1357"/>
</dbReference>
<gene>
    <name evidence="3" type="ORF">BCO_0010304</name>
</gene>
<keyword evidence="1" id="KW-0175">Coiled coil</keyword>
<sequence length="223" mass="25720">MNQEIQDVDSTQEDTLIQNTEGNKENTDSITLSLKEYEEYKAYKASKESEGKNLTINERISKELSESQARLEEENKLLSEASRINEIDNLARKHLSSHFNKETLLAKGYLLKDIMQAQRRELVRKYVPIEEIYAIAKVRDTSHLDGELLEQLVNLAKVNIKKRIQSTSVNSKGEIKLALTNEDISILDSNFTPQNFSEFNISIANAYKEKRNQFYKSRKQKTA</sequence>
<dbReference type="EMBL" id="CP005783">
    <property type="protein sequence ID" value="AHH11862.1"/>
    <property type="molecule type" value="Genomic_DNA"/>
</dbReference>
<proteinExistence type="predicted"/>
<feature type="compositionally biased region" description="Acidic residues" evidence="2">
    <location>
        <begin position="1"/>
        <end position="12"/>
    </location>
</feature>
<evidence type="ECO:0000256" key="1">
    <source>
        <dbReference type="SAM" id="Coils"/>
    </source>
</evidence>
<feature type="coiled-coil region" evidence="1">
    <location>
        <begin position="57"/>
        <end position="84"/>
    </location>
</feature>
<dbReference type="HOGENOM" id="CLU_104951_0_0_12"/>